<dbReference type="SMART" id="SM00220">
    <property type="entry name" value="S_TKc"/>
    <property type="match status" value="1"/>
</dbReference>
<keyword evidence="10" id="KW-1185">Reference proteome</keyword>
<dbReference type="EMBL" id="CDMY01000374">
    <property type="protein sequence ID" value="CEM06980.1"/>
    <property type="molecule type" value="Genomic_DNA"/>
</dbReference>
<dbReference type="PANTHER" id="PTHR48016:SF56">
    <property type="entry name" value="MAPKK KINASE"/>
    <property type="match status" value="1"/>
</dbReference>
<evidence type="ECO:0000313" key="9">
    <source>
        <dbReference type="EMBL" id="CEM06980.1"/>
    </source>
</evidence>
<name>A0A0G4F4W9_VITBC</name>
<organism evidence="9 10">
    <name type="scientific">Vitrella brassicaformis (strain CCMP3155)</name>
    <dbReference type="NCBI Taxonomy" id="1169540"/>
    <lineage>
        <taxon>Eukaryota</taxon>
        <taxon>Sar</taxon>
        <taxon>Alveolata</taxon>
        <taxon>Colpodellida</taxon>
        <taxon>Vitrellaceae</taxon>
        <taxon>Vitrella</taxon>
    </lineage>
</organism>
<dbReference type="Gene3D" id="1.25.40.20">
    <property type="entry name" value="Ankyrin repeat-containing domain"/>
    <property type="match status" value="1"/>
</dbReference>
<keyword evidence="1" id="KW-0808">Transferase</keyword>
<dbReference type="SUPFAM" id="SSF48403">
    <property type="entry name" value="Ankyrin repeat"/>
    <property type="match status" value="1"/>
</dbReference>
<dbReference type="GO" id="GO:0004672">
    <property type="term" value="F:protein kinase activity"/>
    <property type="evidence" value="ECO:0007669"/>
    <property type="project" value="InterPro"/>
</dbReference>
<dbReference type="Gene3D" id="1.10.510.10">
    <property type="entry name" value="Transferase(Phosphotransferase) domain 1"/>
    <property type="match status" value="1"/>
</dbReference>
<dbReference type="InterPro" id="IPR017441">
    <property type="entry name" value="Protein_kinase_ATP_BS"/>
</dbReference>
<feature type="repeat" description="ANK" evidence="5">
    <location>
        <begin position="359"/>
        <end position="381"/>
    </location>
</feature>
<dbReference type="SMART" id="SM00248">
    <property type="entry name" value="ANK"/>
    <property type="match status" value="4"/>
</dbReference>
<dbReference type="InterPro" id="IPR036770">
    <property type="entry name" value="Ankyrin_rpt-contain_sf"/>
</dbReference>
<dbReference type="Pfam" id="PF00069">
    <property type="entry name" value="Pkinase"/>
    <property type="match status" value="1"/>
</dbReference>
<dbReference type="PROSITE" id="PS50088">
    <property type="entry name" value="ANK_REPEAT"/>
    <property type="match status" value="2"/>
</dbReference>
<evidence type="ECO:0000256" key="6">
    <source>
        <dbReference type="PROSITE-ProRule" id="PRU10141"/>
    </source>
</evidence>
<feature type="domain" description="Protein kinase" evidence="8">
    <location>
        <begin position="19"/>
        <end position="276"/>
    </location>
</feature>
<protein>
    <recommendedName>
        <fullName evidence="8">Protein kinase domain-containing protein</fullName>
    </recommendedName>
</protein>
<dbReference type="PROSITE" id="PS00107">
    <property type="entry name" value="PROTEIN_KINASE_ATP"/>
    <property type="match status" value="1"/>
</dbReference>
<dbReference type="InterPro" id="IPR050538">
    <property type="entry name" value="MAP_kinase_kinase_kinase"/>
</dbReference>
<dbReference type="Proteomes" id="UP000041254">
    <property type="component" value="Unassembled WGS sequence"/>
</dbReference>
<gene>
    <name evidence="9" type="ORF">Vbra_4135</name>
</gene>
<feature type="compositionally biased region" description="Pro residues" evidence="7">
    <location>
        <begin position="275"/>
        <end position="287"/>
    </location>
</feature>
<evidence type="ECO:0000259" key="8">
    <source>
        <dbReference type="PROSITE" id="PS50011"/>
    </source>
</evidence>
<dbReference type="OMA" id="HEKGLCD"/>
<dbReference type="CDD" id="cd14014">
    <property type="entry name" value="STKc_PknB_like"/>
    <property type="match status" value="1"/>
</dbReference>
<evidence type="ECO:0000256" key="4">
    <source>
        <dbReference type="ARBA" id="ARBA00022840"/>
    </source>
</evidence>
<keyword evidence="3" id="KW-0418">Kinase</keyword>
<evidence type="ECO:0000256" key="2">
    <source>
        <dbReference type="ARBA" id="ARBA00022741"/>
    </source>
</evidence>
<dbReference type="PANTHER" id="PTHR48016">
    <property type="entry name" value="MAP KINASE KINASE KINASE SSK2-RELATED-RELATED"/>
    <property type="match status" value="1"/>
</dbReference>
<proteinExistence type="predicted"/>
<dbReference type="InterPro" id="IPR000719">
    <property type="entry name" value="Prot_kinase_dom"/>
</dbReference>
<keyword evidence="2 6" id="KW-0547">Nucleotide-binding</keyword>
<dbReference type="GO" id="GO:0005524">
    <property type="term" value="F:ATP binding"/>
    <property type="evidence" value="ECO:0007669"/>
    <property type="project" value="UniProtKB-UniRule"/>
</dbReference>
<keyword evidence="5" id="KW-0040">ANK repeat</keyword>
<dbReference type="InParanoid" id="A0A0G4F4W9"/>
<dbReference type="PROSITE" id="PS50011">
    <property type="entry name" value="PROTEIN_KINASE_DOM"/>
    <property type="match status" value="1"/>
</dbReference>
<dbReference type="Gene3D" id="3.30.200.20">
    <property type="entry name" value="Phosphorylase Kinase, domain 1"/>
    <property type="match status" value="1"/>
</dbReference>
<dbReference type="STRING" id="1169540.A0A0G4F4W9"/>
<reference evidence="9 10" key="1">
    <citation type="submission" date="2014-11" db="EMBL/GenBank/DDBJ databases">
        <authorList>
            <person name="Zhu J."/>
            <person name="Qi W."/>
            <person name="Song R."/>
        </authorList>
    </citation>
    <scope>NUCLEOTIDE SEQUENCE [LARGE SCALE GENOMIC DNA]</scope>
</reference>
<evidence type="ECO:0000256" key="1">
    <source>
        <dbReference type="ARBA" id="ARBA00022679"/>
    </source>
</evidence>
<dbReference type="PROSITE" id="PS50297">
    <property type="entry name" value="ANK_REP_REGION"/>
    <property type="match status" value="2"/>
</dbReference>
<feature type="binding site" evidence="6">
    <location>
        <position position="50"/>
    </location>
    <ligand>
        <name>ATP</name>
        <dbReference type="ChEBI" id="CHEBI:30616"/>
    </ligand>
</feature>
<dbReference type="SUPFAM" id="SSF56112">
    <property type="entry name" value="Protein kinase-like (PK-like)"/>
    <property type="match status" value="1"/>
</dbReference>
<dbReference type="VEuPathDB" id="CryptoDB:Vbra_4135"/>
<dbReference type="Pfam" id="PF12796">
    <property type="entry name" value="Ank_2"/>
    <property type="match status" value="2"/>
</dbReference>
<sequence length="486" mass="54343">MRRGSVQIDSIRLHELYWDDEVDCIGDGAFAEVYKGQWRDQTVALKIPKKHLINSLGKENLVKEVEAEAKFVAGMKHPNVAKLLGVCYDKRIPFLVLEFYVDSLRKCLSILQRRGGLPENKRYMLARQLCEGLAYIHSKGGIHRDIKPENVLLDDDQNVKISDFGLSRELQGTHHSSSHFGGTVVYAPPEAFADRPQLTDRSDIWSVGCIIAEYSAIEQTICENKETPPIPPKIPVNVKQAIQSCFAFNPRSRPSAHELLNKLNDRGRTVTPDPRVSPTPAPAPAPQPQIKHADIFDAVKAGDLQSVRLFIARDGKDILDKRDNAGDTPFLEDALYGHVGVMSLMYETKPDVLQQTNKSGRNALHWAAREGHVAAVNKLMEWDPKLIDARDENGYTPFISAAYGGHVDVLKALYAKRKDLLTQKDDRGETALHLAAICGNSAAVSQLLEWGGGALLDIKRKDGKTPWDNAPWSESEMREIMKKYKR</sequence>
<dbReference type="OrthoDB" id="10252171at2759"/>
<evidence type="ECO:0000256" key="7">
    <source>
        <dbReference type="SAM" id="MobiDB-lite"/>
    </source>
</evidence>
<feature type="region of interest" description="Disordered" evidence="7">
    <location>
        <begin position="265"/>
        <end position="288"/>
    </location>
</feature>
<dbReference type="InterPro" id="IPR002110">
    <property type="entry name" value="Ankyrin_rpt"/>
</dbReference>
<evidence type="ECO:0000256" key="5">
    <source>
        <dbReference type="PROSITE-ProRule" id="PRU00023"/>
    </source>
</evidence>
<dbReference type="AlphaFoldDB" id="A0A0G4F4W9"/>
<keyword evidence="4 6" id="KW-0067">ATP-binding</keyword>
<feature type="repeat" description="ANK" evidence="5">
    <location>
        <begin position="427"/>
        <end position="451"/>
    </location>
</feature>
<accession>A0A0G4F4W9</accession>
<dbReference type="InterPro" id="IPR011009">
    <property type="entry name" value="Kinase-like_dom_sf"/>
</dbReference>
<dbReference type="PhylomeDB" id="A0A0G4F4W9"/>
<evidence type="ECO:0000313" key="10">
    <source>
        <dbReference type="Proteomes" id="UP000041254"/>
    </source>
</evidence>
<evidence type="ECO:0000256" key="3">
    <source>
        <dbReference type="ARBA" id="ARBA00022777"/>
    </source>
</evidence>